<evidence type="ECO:0000313" key="6">
    <source>
        <dbReference type="Proteomes" id="UP000735302"/>
    </source>
</evidence>
<dbReference type="Pfam" id="PF00059">
    <property type="entry name" value="Lectin_C"/>
    <property type="match status" value="1"/>
</dbReference>
<evidence type="ECO:0000256" key="3">
    <source>
        <dbReference type="SAM" id="MobiDB-lite"/>
    </source>
</evidence>
<dbReference type="SMART" id="SM00034">
    <property type="entry name" value="CLECT"/>
    <property type="match status" value="1"/>
</dbReference>
<dbReference type="GO" id="GO:0030246">
    <property type="term" value="F:carbohydrate binding"/>
    <property type="evidence" value="ECO:0007669"/>
    <property type="project" value="UniProtKB-KW"/>
</dbReference>
<protein>
    <submittedName>
        <fullName evidence="5">Brevican core protein</fullName>
    </submittedName>
</protein>
<evidence type="ECO:0000256" key="2">
    <source>
        <dbReference type="ARBA" id="ARBA00023157"/>
    </source>
</evidence>
<evidence type="ECO:0000256" key="1">
    <source>
        <dbReference type="ARBA" id="ARBA00022734"/>
    </source>
</evidence>
<feature type="domain" description="C-type lectin" evidence="4">
    <location>
        <begin position="76"/>
        <end position="184"/>
    </location>
</feature>
<comment type="caution">
    <text evidence="5">The sequence shown here is derived from an EMBL/GenBank/DDBJ whole genome shotgun (WGS) entry which is preliminary data.</text>
</comment>
<feature type="region of interest" description="Disordered" evidence="3">
    <location>
        <begin position="195"/>
        <end position="287"/>
    </location>
</feature>
<dbReference type="Proteomes" id="UP000735302">
    <property type="component" value="Unassembled WGS sequence"/>
</dbReference>
<dbReference type="PANTHER" id="PTHR22799:SF6">
    <property type="entry name" value="C-TYPE LECTIN DOMAIN FAMILY 4 MEMBER M-LIKE"/>
    <property type="match status" value="1"/>
</dbReference>
<dbReference type="PROSITE" id="PS50041">
    <property type="entry name" value="C_TYPE_LECTIN_2"/>
    <property type="match status" value="1"/>
</dbReference>
<organism evidence="5 6">
    <name type="scientific">Plakobranchus ocellatus</name>
    <dbReference type="NCBI Taxonomy" id="259542"/>
    <lineage>
        <taxon>Eukaryota</taxon>
        <taxon>Metazoa</taxon>
        <taxon>Spiralia</taxon>
        <taxon>Lophotrochozoa</taxon>
        <taxon>Mollusca</taxon>
        <taxon>Gastropoda</taxon>
        <taxon>Heterobranchia</taxon>
        <taxon>Euthyneura</taxon>
        <taxon>Panpulmonata</taxon>
        <taxon>Sacoglossa</taxon>
        <taxon>Placobranchoidea</taxon>
        <taxon>Plakobranchidae</taxon>
        <taxon>Plakobranchus</taxon>
    </lineage>
</organism>
<dbReference type="InterPro" id="IPR051663">
    <property type="entry name" value="CLec_Tetranectin-domain"/>
</dbReference>
<feature type="non-terminal residue" evidence="5">
    <location>
        <position position="1"/>
    </location>
</feature>
<feature type="compositionally biased region" description="Low complexity" evidence="3">
    <location>
        <begin position="197"/>
        <end position="287"/>
    </location>
</feature>
<keyword evidence="6" id="KW-1185">Reference proteome</keyword>
<reference evidence="5 6" key="1">
    <citation type="journal article" date="2021" name="Elife">
        <title>Chloroplast acquisition without the gene transfer in kleptoplastic sea slugs, Plakobranchus ocellatus.</title>
        <authorList>
            <person name="Maeda T."/>
            <person name="Takahashi S."/>
            <person name="Yoshida T."/>
            <person name="Shimamura S."/>
            <person name="Takaki Y."/>
            <person name="Nagai Y."/>
            <person name="Toyoda A."/>
            <person name="Suzuki Y."/>
            <person name="Arimoto A."/>
            <person name="Ishii H."/>
            <person name="Satoh N."/>
            <person name="Nishiyama T."/>
            <person name="Hasebe M."/>
            <person name="Maruyama T."/>
            <person name="Minagawa J."/>
            <person name="Obokata J."/>
            <person name="Shigenobu S."/>
        </authorList>
    </citation>
    <scope>NUCLEOTIDE SEQUENCE [LARGE SCALE GENOMIC DNA]</scope>
</reference>
<dbReference type="PANTHER" id="PTHR22799">
    <property type="entry name" value="TETRANECTIN-RELATED"/>
    <property type="match status" value="1"/>
</dbReference>
<keyword evidence="2" id="KW-1015">Disulfide bond</keyword>
<keyword evidence="1" id="KW-0430">Lectin</keyword>
<dbReference type="CDD" id="cd00037">
    <property type="entry name" value="CLECT"/>
    <property type="match status" value="2"/>
</dbReference>
<dbReference type="EMBL" id="BLXT01004542">
    <property type="protein sequence ID" value="GFO14235.1"/>
    <property type="molecule type" value="Genomic_DNA"/>
</dbReference>
<name>A0AAV4B597_9GAST</name>
<gene>
    <name evidence="5" type="ORF">PoB_004074000</name>
</gene>
<proteinExistence type="predicted"/>
<dbReference type="InterPro" id="IPR001304">
    <property type="entry name" value="C-type_lectin-like"/>
</dbReference>
<evidence type="ECO:0000313" key="5">
    <source>
        <dbReference type="EMBL" id="GFO14235.1"/>
    </source>
</evidence>
<dbReference type="SUPFAM" id="SSF56436">
    <property type="entry name" value="C-type lectin-like"/>
    <property type="match status" value="2"/>
</dbReference>
<sequence>VECVVEPPASNVNTSETRTRIPALETVTYGCEEGHVPVAGDALRACSVSGALTGRALQCAEPCPAGWSFYQPELACYRWSETKKTFADAEADCATYNGTLATAKNAEEKDFVESLRGTDWIWIGLNDIRTENNFVWSDGTPTLWSNWRSGQPDNWRNEDCVMAFHGSGVWNDLSCYYSLQYVCKYPLTATWGPPNTPSTTPSAQSTPSTPSTPGTTNAPRTPSTTNAPSTSETTSAPSTPGTTNAPRTPGTTNAPNTPSTTNAPSTPSTTNAPGTPGTTTASITPSTTNAPACPAGWSFYQPELACYRWSETKKTFADAEADCATYNGTLTTEKNAEEKDFVESLR</sequence>
<dbReference type="AlphaFoldDB" id="A0AAV4B597"/>
<dbReference type="PROSITE" id="PS00615">
    <property type="entry name" value="C_TYPE_LECTIN_1"/>
    <property type="match status" value="1"/>
</dbReference>
<dbReference type="Gene3D" id="3.10.100.10">
    <property type="entry name" value="Mannose-Binding Protein A, subunit A"/>
    <property type="match status" value="2"/>
</dbReference>
<accession>A0AAV4B597</accession>
<dbReference type="InterPro" id="IPR016187">
    <property type="entry name" value="CTDL_fold"/>
</dbReference>
<dbReference type="InterPro" id="IPR016186">
    <property type="entry name" value="C-type_lectin-like/link_sf"/>
</dbReference>
<dbReference type="InterPro" id="IPR018378">
    <property type="entry name" value="C-type_lectin_CS"/>
</dbReference>
<evidence type="ECO:0000259" key="4">
    <source>
        <dbReference type="PROSITE" id="PS50041"/>
    </source>
</evidence>